<name>A0ABS2GE41_9FIRM</name>
<evidence type="ECO:0000313" key="6">
    <source>
        <dbReference type="Proteomes" id="UP000707138"/>
    </source>
</evidence>
<accession>A0ABS2GE41</accession>
<feature type="domain" description="Smf/DprA SLOG" evidence="3">
    <location>
        <begin position="90"/>
        <end position="300"/>
    </location>
</feature>
<comment type="similarity">
    <text evidence="1">Belongs to the DprA/Smf family.</text>
</comment>
<dbReference type="Gene3D" id="3.40.50.450">
    <property type="match status" value="1"/>
</dbReference>
<proteinExistence type="inferred from homology"/>
<keyword evidence="6" id="KW-1185">Reference proteome</keyword>
<feature type="domain" description="DprA winged helix" evidence="4">
    <location>
        <begin position="358"/>
        <end position="404"/>
    </location>
</feature>
<dbReference type="PANTHER" id="PTHR43022">
    <property type="entry name" value="PROTEIN SMF"/>
    <property type="match status" value="1"/>
</dbReference>
<evidence type="ECO:0000256" key="1">
    <source>
        <dbReference type="ARBA" id="ARBA00006525"/>
    </source>
</evidence>
<dbReference type="RefSeq" id="WP_051245900.1">
    <property type="nucleotide sequence ID" value="NZ_JACJLA010000005.1"/>
</dbReference>
<evidence type="ECO:0000256" key="2">
    <source>
        <dbReference type="SAM" id="MobiDB-lite"/>
    </source>
</evidence>
<dbReference type="Proteomes" id="UP000707138">
    <property type="component" value="Unassembled WGS sequence"/>
</dbReference>
<dbReference type="InterPro" id="IPR041614">
    <property type="entry name" value="DprA_WH"/>
</dbReference>
<gene>
    <name evidence="5" type="primary">dprA</name>
    <name evidence="5" type="ORF">H6A01_03670</name>
</gene>
<reference evidence="5 6" key="1">
    <citation type="journal article" date="2021" name="Sci. Rep.">
        <title>The distribution of antibiotic resistance genes in chicken gut microbiota commensals.</title>
        <authorList>
            <person name="Juricova H."/>
            <person name="Matiasovicova J."/>
            <person name="Kubasova T."/>
            <person name="Cejkova D."/>
            <person name="Rychlik I."/>
        </authorList>
    </citation>
    <scope>NUCLEOTIDE SEQUENCE [LARGE SCALE GENOMIC DNA]</scope>
    <source>
        <strain evidence="5 6">An537</strain>
    </source>
</reference>
<sequence>MATQTRETNMTSHFYIAVMQCVEGLGAMGIRRLIAYYKTPEAAWQALLTNDESVYALGIKGIKPNTSERTMLESLPTVLKKQLEYWDIHFVTYLDAMYPPQLKDIYNPPAVLFYRGSEKLLRTERGVAMVGARKCTQYGRNVAAEFSYELGQKGVVVISGGARGIDGCSHMGALHAKAPTIAVMGCGLDTVYPREHAKLFRDILLGGGTLVSEYPPGVKPLGNHFPMRNRIISGLAKAVVVVEAKASSGSLITADIAINDGRDVFAVPGNVLSGESEGTNWLLRQGAMVLTHTDDIIEEYDWAPKESKQACKVAGVVKEEKNHNGNSDDTRKSTDSGTEKIKKESSHNSACMLSCSLEEKKVLQVLSYSTTYSVNEILEQTDLSLSSLHTVLLQLELKGLVEQSSPGNYIMLTLGRNQFVD</sequence>
<organism evidence="5 6">
    <name type="scientific">Veillonella magna</name>
    <dbReference type="NCBI Taxonomy" id="464322"/>
    <lineage>
        <taxon>Bacteria</taxon>
        <taxon>Bacillati</taxon>
        <taxon>Bacillota</taxon>
        <taxon>Negativicutes</taxon>
        <taxon>Veillonellales</taxon>
        <taxon>Veillonellaceae</taxon>
        <taxon>Veillonella</taxon>
    </lineage>
</organism>
<dbReference type="EMBL" id="JACJLA010000005">
    <property type="protein sequence ID" value="MBM6912429.1"/>
    <property type="molecule type" value="Genomic_DNA"/>
</dbReference>
<dbReference type="Gene3D" id="1.10.10.10">
    <property type="entry name" value="Winged helix-like DNA-binding domain superfamily/Winged helix DNA-binding domain"/>
    <property type="match status" value="1"/>
</dbReference>
<dbReference type="NCBIfam" id="TIGR00732">
    <property type="entry name" value="dprA"/>
    <property type="match status" value="1"/>
</dbReference>
<evidence type="ECO:0000313" key="5">
    <source>
        <dbReference type="EMBL" id="MBM6912429.1"/>
    </source>
</evidence>
<dbReference type="PANTHER" id="PTHR43022:SF1">
    <property type="entry name" value="PROTEIN SMF"/>
    <property type="match status" value="1"/>
</dbReference>
<comment type="caution">
    <text evidence="5">The sequence shown here is derived from an EMBL/GenBank/DDBJ whole genome shotgun (WGS) entry which is preliminary data.</text>
</comment>
<dbReference type="Pfam" id="PF17782">
    <property type="entry name" value="WHD_DprA"/>
    <property type="match status" value="1"/>
</dbReference>
<dbReference type="InterPro" id="IPR036388">
    <property type="entry name" value="WH-like_DNA-bd_sf"/>
</dbReference>
<dbReference type="InterPro" id="IPR003488">
    <property type="entry name" value="DprA"/>
</dbReference>
<dbReference type="Pfam" id="PF02481">
    <property type="entry name" value="DNA_processg_A"/>
    <property type="match status" value="1"/>
</dbReference>
<dbReference type="InterPro" id="IPR057666">
    <property type="entry name" value="DrpA_SLOG"/>
</dbReference>
<evidence type="ECO:0000259" key="3">
    <source>
        <dbReference type="Pfam" id="PF02481"/>
    </source>
</evidence>
<feature type="region of interest" description="Disordered" evidence="2">
    <location>
        <begin position="318"/>
        <end position="343"/>
    </location>
</feature>
<dbReference type="InterPro" id="IPR036390">
    <property type="entry name" value="WH_DNA-bd_sf"/>
</dbReference>
<evidence type="ECO:0000259" key="4">
    <source>
        <dbReference type="Pfam" id="PF17782"/>
    </source>
</evidence>
<protein>
    <submittedName>
        <fullName evidence="5">DNA-protecting protein DprA</fullName>
    </submittedName>
</protein>
<dbReference type="SUPFAM" id="SSF46785">
    <property type="entry name" value="Winged helix' DNA-binding domain"/>
    <property type="match status" value="1"/>
</dbReference>
<dbReference type="SUPFAM" id="SSF102405">
    <property type="entry name" value="MCP/YpsA-like"/>
    <property type="match status" value="1"/>
</dbReference>